<evidence type="ECO:0008006" key="3">
    <source>
        <dbReference type="Google" id="ProtNLM"/>
    </source>
</evidence>
<sequence length="96" mass="11066">MNWKFSDVENTAVFTTKEVVKEGMPILYVSHDEDDGAWQFHYGSDVNIEDSMIVSLKSIVSLDNTLNQLYDLPLGWIATRKNIDSSWDKRINLKMP</sequence>
<reference evidence="1 2" key="1">
    <citation type="submission" date="2020-07" db="EMBL/GenBank/DDBJ databases">
        <title>Electron transfer.</title>
        <authorList>
            <person name="Huang L."/>
            <person name="Liu X."/>
            <person name="Zhou S."/>
        </authorList>
    </citation>
    <scope>NUCLEOTIDE SEQUENCE [LARGE SCALE GENOMIC DNA]</scope>
    <source>
        <strain evidence="1 2">Lx1</strain>
    </source>
</reference>
<organism evidence="1 2">
    <name type="scientific">Clostridium intestinale</name>
    <dbReference type="NCBI Taxonomy" id="36845"/>
    <lineage>
        <taxon>Bacteria</taxon>
        <taxon>Bacillati</taxon>
        <taxon>Bacillota</taxon>
        <taxon>Clostridia</taxon>
        <taxon>Eubacteriales</taxon>
        <taxon>Clostridiaceae</taxon>
        <taxon>Clostridium</taxon>
    </lineage>
</organism>
<dbReference type="EMBL" id="CP059378">
    <property type="protein sequence ID" value="QLY82298.1"/>
    <property type="molecule type" value="Genomic_DNA"/>
</dbReference>
<protein>
    <recommendedName>
        <fullName evidence="3">DUF2185 domain-containing protein</fullName>
    </recommendedName>
</protein>
<proteinExistence type="predicted"/>
<evidence type="ECO:0000313" key="1">
    <source>
        <dbReference type="EMBL" id="QLY82298.1"/>
    </source>
</evidence>
<dbReference type="KEGG" id="cint:HZF06_06680"/>
<accession>A0A7D7A728</accession>
<name>A0A7D7A728_9CLOT</name>
<gene>
    <name evidence="1" type="ORF">HZF06_06680</name>
</gene>
<dbReference type="AlphaFoldDB" id="A0A7D7A728"/>
<dbReference type="Proteomes" id="UP000512286">
    <property type="component" value="Chromosome"/>
</dbReference>
<evidence type="ECO:0000313" key="2">
    <source>
        <dbReference type="Proteomes" id="UP000512286"/>
    </source>
</evidence>